<keyword evidence="2" id="KW-0132">Cell division</keyword>
<gene>
    <name evidence="2" type="ORF">Slin15195_G016750</name>
</gene>
<dbReference type="GO" id="GO:0051301">
    <property type="term" value="P:cell division"/>
    <property type="evidence" value="ECO:0007669"/>
    <property type="project" value="UniProtKB-KW"/>
</dbReference>
<dbReference type="PANTHER" id="PTHR34065">
    <property type="entry name" value="CELL DIVISION CONTROL PROTEIN 14"/>
    <property type="match status" value="1"/>
</dbReference>
<organism evidence="2 3">
    <name type="scientific">Septoria linicola</name>
    <dbReference type="NCBI Taxonomy" id="215465"/>
    <lineage>
        <taxon>Eukaryota</taxon>
        <taxon>Fungi</taxon>
        <taxon>Dikarya</taxon>
        <taxon>Ascomycota</taxon>
        <taxon>Pezizomycotina</taxon>
        <taxon>Dothideomycetes</taxon>
        <taxon>Dothideomycetidae</taxon>
        <taxon>Mycosphaerellales</taxon>
        <taxon>Mycosphaerellaceae</taxon>
        <taxon>Septoria</taxon>
    </lineage>
</organism>
<dbReference type="Proteomes" id="UP001056384">
    <property type="component" value="Chromosome 1"/>
</dbReference>
<keyword evidence="3" id="KW-1185">Reference proteome</keyword>
<sequence length="136" mass="15048">MESLLSLSFDNISSRDSSKIRKGLRQIEGLLAQICLSRAGSRSPHKRKSSALDDKKQGSTKQLGELKQDPAFREFFRLQEGFQWNVASRLVQSIECLLGMGNPSETDLLILSALDLLQGILMLHPPRNASSAANHT</sequence>
<evidence type="ECO:0000313" key="2">
    <source>
        <dbReference type="EMBL" id="USW48356.1"/>
    </source>
</evidence>
<evidence type="ECO:0000313" key="3">
    <source>
        <dbReference type="Proteomes" id="UP001056384"/>
    </source>
</evidence>
<dbReference type="Pfam" id="PF08045">
    <property type="entry name" value="CDC14"/>
    <property type="match status" value="1"/>
</dbReference>
<keyword evidence="2" id="KW-0131">Cell cycle</keyword>
<name>A0A9Q9APA9_9PEZI</name>
<dbReference type="EMBL" id="CP099418">
    <property type="protein sequence ID" value="USW48356.1"/>
    <property type="molecule type" value="Genomic_DNA"/>
</dbReference>
<dbReference type="InterPro" id="IPR012535">
    <property type="entry name" value="Cell_div_Cdc14"/>
</dbReference>
<dbReference type="PANTHER" id="PTHR34065:SF1">
    <property type="entry name" value="CELL DIVISION CONTROL PROTEIN 14"/>
    <property type="match status" value="1"/>
</dbReference>
<protein>
    <submittedName>
        <fullName evidence="2">Cell division protein Cdc14</fullName>
    </submittedName>
</protein>
<proteinExistence type="predicted"/>
<accession>A0A9Q9APA9</accession>
<evidence type="ECO:0000256" key="1">
    <source>
        <dbReference type="SAM" id="MobiDB-lite"/>
    </source>
</evidence>
<dbReference type="AlphaFoldDB" id="A0A9Q9APA9"/>
<reference evidence="2" key="1">
    <citation type="submission" date="2022-06" db="EMBL/GenBank/DDBJ databases">
        <title>Complete genome sequences of two strains of the flax pathogen Septoria linicola.</title>
        <authorList>
            <person name="Lapalu N."/>
            <person name="Simon A."/>
            <person name="Demenou B."/>
            <person name="Paumier D."/>
            <person name="Guillot M.-P."/>
            <person name="Gout L."/>
            <person name="Valade R."/>
        </authorList>
    </citation>
    <scope>NUCLEOTIDE SEQUENCE</scope>
    <source>
        <strain evidence="2">SE15195</strain>
    </source>
</reference>
<feature type="region of interest" description="Disordered" evidence="1">
    <location>
        <begin position="39"/>
        <end position="66"/>
    </location>
</feature>